<feature type="repeat" description="ANK" evidence="3">
    <location>
        <begin position="233"/>
        <end position="265"/>
    </location>
</feature>
<feature type="repeat" description="ANK" evidence="3">
    <location>
        <begin position="498"/>
        <end position="530"/>
    </location>
</feature>
<sequence>MLISFKIQISLYKTKFEIFKSQKDVSFIALALLVLSNNSIAKEGLQTGQNKYDCILQDLFDVMDTRKALSKTFSSLQNLRNMYITDTESTFCAKHDNIFDIICHAIRKFIIRCILKHGESAFISNRCQLTSLNEQHGDCTIMITDELESMYFKRISEDIESGQNWEVFASIQMKFEKYRNLLIQYLKKVRKKLPSSRFDYTTPLHATAAKGYYDISKYLLEKNYKQIRSLDDKNRSHLHNASMNGHHEIAHLLLRNGAKINQSDNEKYTPLLNSCNSGYVMVFEILLKRQVNVNKCDKYGWSPLHMAASDGNTDLIKLLLKHKANESKQMNNGMTPMYLACRENHLEAVKMLFSYQADINKCDETGWSSLHVAIYWNHKEEVAYLCDHGNAGINLSNKEGESPLHFACQKGYEDVVTLLLKHGASINHCNENGLTPFHLACSNGNKNIVELVIKAGAIVKKYNETGHLPLLLACYDGHNDIALVLLANGAEVNEKDENDRTSLHTATEDGNVELIKILMEHDADLNIPMNNGMTPIYIACRKNRLEAVKMLFSYQADINKCDAIGWMEPITCCYLFQP</sequence>
<feature type="repeat" description="ANK" evidence="3">
    <location>
        <begin position="432"/>
        <end position="464"/>
    </location>
</feature>
<dbReference type="Pfam" id="PF12796">
    <property type="entry name" value="Ank_2"/>
    <property type="match status" value="3"/>
</dbReference>
<dbReference type="Gene3D" id="1.25.40.20">
    <property type="entry name" value="Ankyrin repeat-containing domain"/>
    <property type="match status" value="3"/>
</dbReference>
<feature type="repeat" description="ANK" evidence="3">
    <location>
        <begin position="531"/>
        <end position="563"/>
    </location>
</feature>
<evidence type="ECO:0000256" key="3">
    <source>
        <dbReference type="PROSITE-ProRule" id="PRU00023"/>
    </source>
</evidence>
<dbReference type="PANTHER" id="PTHR24171">
    <property type="entry name" value="ANKYRIN REPEAT DOMAIN-CONTAINING PROTEIN 39-RELATED"/>
    <property type="match status" value="1"/>
</dbReference>
<reference evidence="4 5" key="1">
    <citation type="submission" date="2020-06" db="EMBL/GenBank/DDBJ databases">
        <authorList>
            <person name="Li R."/>
            <person name="Bekaert M."/>
        </authorList>
    </citation>
    <scope>NUCLEOTIDE SEQUENCE [LARGE SCALE GENOMIC DNA]</scope>
    <source>
        <strain evidence="5">wild</strain>
    </source>
</reference>
<gene>
    <name evidence="4" type="ORF">MCOR_1464</name>
</gene>
<evidence type="ECO:0000256" key="1">
    <source>
        <dbReference type="ARBA" id="ARBA00022737"/>
    </source>
</evidence>
<feature type="repeat" description="ANK" evidence="3">
    <location>
        <begin position="399"/>
        <end position="431"/>
    </location>
</feature>
<dbReference type="PANTHER" id="PTHR24171:SF9">
    <property type="entry name" value="ANKYRIN REPEAT DOMAIN-CONTAINING PROTEIN 39"/>
    <property type="match status" value="1"/>
</dbReference>
<feature type="repeat" description="ANK" evidence="3">
    <location>
        <begin position="299"/>
        <end position="331"/>
    </location>
</feature>
<dbReference type="InterPro" id="IPR002110">
    <property type="entry name" value="Ankyrin_rpt"/>
</dbReference>
<dbReference type="OrthoDB" id="6148161at2759"/>
<proteinExistence type="predicted"/>
<keyword evidence="5" id="KW-1185">Reference proteome</keyword>
<evidence type="ECO:0000256" key="2">
    <source>
        <dbReference type="ARBA" id="ARBA00023043"/>
    </source>
</evidence>
<dbReference type="InterPro" id="IPR036770">
    <property type="entry name" value="Ankyrin_rpt-contain_sf"/>
</dbReference>
<evidence type="ECO:0000313" key="4">
    <source>
        <dbReference type="EMBL" id="CAC5358040.1"/>
    </source>
</evidence>
<name>A0A6J7ZVS0_MYTCO</name>
<evidence type="ECO:0000313" key="5">
    <source>
        <dbReference type="Proteomes" id="UP000507470"/>
    </source>
</evidence>
<dbReference type="Pfam" id="PF00023">
    <property type="entry name" value="Ank"/>
    <property type="match status" value="1"/>
</dbReference>
<dbReference type="AlphaFoldDB" id="A0A6J7ZVS0"/>
<keyword evidence="1" id="KW-0677">Repeat</keyword>
<dbReference type="Proteomes" id="UP000507470">
    <property type="component" value="Unassembled WGS sequence"/>
</dbReference>
<dbReference type="EMBL" id="CACVKT020000289">
    <property type="protein sequence ID" value="CAC5358040.1"/>
    <property type="molecule type" value="Genomic_DNA"/>
</dbReference>
<dbReference type="PRINTS" id="PR01415">
    <property type="entry name" value="ANKYRIN"/>
</dbReference>
<dbReference type="PROSITE" id="PS50088">
    <property type="entry name" value="ANK_REPEAT"/>
    <property type="match status" value="8"/>
</dbReference>
<feature type="repeat" description="ANK" evidence="3">
    <location>
        <begin position="465"/>
        <end position="497"/>
    </location>
</feature>
<dbReference type="PROSITE" id="PS50297">
    <property type="entry name" value="ANK_REP_REGION"/>
    <property type="match status" value="8"/>
</dbReference>
<dbReference type="Pfam" id="PF13637">
    <property type="entry name" value="Ank_4"/>
    <property type="match status" value="1"/>
</dbReference>
<accession>A0A6J7ZVS0</accession>
<protein>
    <submittedName>
        <fullName evidence="4">Uncharacterized protein</fullName>
    </submittedName>
</protein>
<dbReference type="SMART" id="SM00248">
    <property type="entry name" value="ANK"/>
    <property type="match status" value="12"/>
</dbReference>
<organism evidence="4 5">
    <name type="scientific">Mytilus coruscus</name>
    <name type="common">Sea mussel</name>
    <dbReference type="NCBI Taxonomy" id="42192"/>
    <lineage>
        <taxon>Eukaryota</taxon>
        <taxon>Metazoa</taxon>
        <taxon>Spiralia</taxon>
        <taxon>Lophotrochozoa</taxon>
        <taxon>Mollusca</taxon>
        <taxon>Bivalvia</taxon>
        <taxon>Autobranchia</taxon>
        <taxon>Pteriomorphia</taxon>
        <taxon>Mytilida</taxon>
        <taxon>Mytiloidea</taxon>
        <taxon>Mytilidae</taxon>
        <taxon>Mytilinae</taxon>
        <taxon>Mytilus</taxon>
    </lineage>
</organism>
<feature type="repeat" description="ANK" evidence="3">
    <location>
        <begin position="332"/>
        <end position="364"/>
    </location>
</feature>
<keyword evidence="2 3" id="KW-0040">ANK repeat</keyword>
<dbReference type="SUPFAM" id="SSF48403">
    <property type="entry name" value="Ankyrin repeat"/>
    <property type="match status" value="1"/>
</dbReference>